<dbReference type="CDD" id="cd12910">
    <property type="entry name" value="SPRY_SSH4_like"/>
    <property type="match status" value="1"/>
</dbReference>
<dbReference type="AlphaFoldDB" id="A0A2T3A1Z0"/>
<sequence length="386" mass="41346">MGLFKSNNPFRHHDSSSEAGGSADHSANDYAPPPGPPPRHGEHSSDFAPPPGPPPSYSQAGYDGDYAAPPPGPPPPHQEHNWQAIALPEDDIVDTSAYPPPPAIFGGHDRSWANNATEEQAREGEAWCNRYPLLTPLNASNPLTQRCQPPSQLIAPNANTFSGLVRPSLAASDGSRSGASSGIWTIKTDSRCGDSCITAQPPAYIVRRDDPRLIHARQPDPTSTIYYEVVIRSDLDRAEAGLGLGFVALPYPPFRMPGWHRGSLAVHSDDGHRYVNDLWGGDDFVKPFGAAKGAVVGLGMRFSDVGRGKTAAAVTGNENGIQVECFMTRDGRLEGSWDVNGPRDAKRDLPPIGVQGYHDLAVAVGVFGALEVEVVLDPGRWVYKGV</sequence>
<evidence type="ECO:0000256" key="5">
    <source>
        <dbReference type="SAM" id="MobiDB-lite"/>
    </source>
</evidence>
<name>A0A2T3A1Z0_9PEZI</name>
<evidence type="ECO:0000256" key="4">
    <source>
        <dbReference type="ARBA" id="ARBA00023136"/>
    </source>
</evidence>
<keyword evidence="3" id="KW-1133">Transmembrane helix</keyword>
<accession>A0A2T3A1Z0</accession>
<dbReference type="GO" id="GO:0016020">
    <property type="term" value="C:membrane"/>
    <property type="evidence" value="ECO:0007669"/>
    <property type="project" value="UniProtKB-SubCell"/>
</dbReference>
<dbReference type="OrthoDB" id="25503at2759"/>
<dbReference type="EMBL" id="KZ678504">
    <property type="protein sequence ID" value="PSR81392.1"/>
    <property type="molecule type" value="Genomic_DNA"/>
</dbReference>
<evidence type="ECO:0000313" key="7">
    <source>
        <dbReference type="Proteomes" id="UP000241462"/>
    </source>
</evidence>
<keyword evidence="2" id="KW-0812">Transmembrane</keyword>
<evidence type="ECO:0008006" key="8">
    <source>
        <dbReference type="Google" id="ProtNLM"/>
    </source>
</evidence>
<proteinExistence type="predicted"/>
<evidence type="ECO:0000313" key="6">
    <source>
        <dbReference type="EMBL" id="PSR81392.1"/>
    </source>
</evidence>
<evidence type="ECO:0000256" key="1">
    <source>
        <dbReference type="ARBA" id="ARBA00004370"/>
    </source>
</evidence>
<dbReference type="InParanoid" id="A0A2T3A1Z0"/>
<dbReference type="Gene3D" id="2.60.120.920">
    <property type="match status" value="1"/>
</dbReference>
<organism evidence="6 7">
    <name type="scientific">Coniella lustricola</name>
    <dbReference type="NCBI Taxonomy" id="2025994"/>
    <lineage>
        <taxon>Eukaryota</taxon>
        <taxon>Fungi</taxon>
        <taxon>Dikarya</taxon>
        <taxon>Ascomycota</taxon>
        <taxon>Pezizomycotina</taxon>
        <taxon>Sordariomycetes</taxon>
        <taxon>Sordariomycetidae</taxon>
        <taxon>Diaporthales</taxon>
        <taxon>Schizoparmaceae</taxon>
        <taxon>Coniella</taxon>
    </lineage>
</organism>
<gene>
    <name evidence="6" type="ORF">BD289DRAFT_372725</name>
</gene>
<keyword evidence="7" id="KW-1185">Reference proteome</keyword>
<reference evidence="6 7" key="1">
    <citation type="journal article" date="2018" name="Mycol. Prog.">
        <title>Coniella lustricola, a new species from submerged detritus.</title>
        <authorList>
            <person name="Raudabaugh D.B."/>
            <person name="Iturriaga T."/>
            <person name="Carver A."/>
            <person name="Mondo S."/>
            <person name="Pangilinan J."/>
            <person name="Lipzen A."/>
            <person name="He G."/>
            <person name="Amirebrahimi M."/>
            <person name="Grigoriev I.V."/>
            <person name="Miller A.N."/>
        </authorList>
    </citation>
    <scope>NUCLEOTIDE SEQUENCE [LARGE SCALE GENOMIC DNA]</scope>
    <source>
        <strain evidence="6 7">B22-T-1</strain>
    </source>
</reference>
<dbReference type="Proteomes" id="UP000241462">
    <property type="component" value="Unassembled WGS sequence"/>
</dbReference>
<dbReference type="InterPro" id="IPR035780">
    <property type="entry name" value="SPRY_Ssh4-like"/>
</dbReference>
<protein>
    <recommendedName>
        <fullName evidence="8">SPRY domain-containing protein</fullName>
    </recommendedName>
</protein>
<feature type="region of interest" description="Disordered" evidence="5">
    <location>
        <begin position="1"/>
        <end position="81"/>
    </location>
</feature>
<evidence type="ECO:0000256" key="3">
    <source>
        <dbReference type="ARBA" id="ARBA00022989"/>
    </source>
</evidence>
<dbReference type="STRING" id="2025994.A0A2T3A1Z0"/>
<dbReference type="InterPro" id="IPR043136">
    <property type="entry name" value="B30.2/SPRY_sf"/>
</dbReference>
<evidence type="ECO:0000256" key="2">
    <source>
        <dbReference type="ARBA" id="ARBA00022692"/>
    </source>
</evidence>
<comment type="subcellular location">
    <subcellularLocation>
        <location evidence="1">Membrane</location>
    </subcellularLocation>
</comment>
<keyword evidence="4" id="KW-0472">Membrane</keyword>